<sequence>MSTERQRTKLESIAFTNVNVDFSYSELRPHNRPLAPPPCVPCEATSDGVAFGYEGTADGDTCGVVTIAPAPATEQPSYETAHDRVCGATRDHGAAGCWFPGCGC</sequence>
<comment type="caution">
    <text evidence="1">The sequence shown here is derived from an EMBL/GenBank/DDBJ whole genome shotgun (WGS) entry which is preliminary data.</text>
</comment>
<evidence type="ECO:0000313" key="1">
    <source>
        <dbReference type="EMBL" id="KAK3277484.1"/>
    </source>
</evidence>
<keyword evidence="2" id="KW-1185">Reference proteome</keyword>
<dbReference type="AlphaFoldDB" id="A0AAE0GFY3"/>
<protein>
    <submittedName>
        <fullName evidence="1">Uncharacterized protein</fullName>
    </submittedName>
</protein>
<evidence type="ECO:0000313" key="2">
    <source>
        <dbReference type="Proteomes" id="UP001190700"/>
    </source>
</evidence>
<reference evidence="1 2" key="1">
    <citation type="journal article" date="2015" name="Genome Biol. Evol.">
        <title>Comparative Genomics of a Bacterivorous Green Alga Reveals Evolutionary Causalities and Consequences of Phago-Mixotrophic Mode of Nutrition.</title>
        <authorList>
            <person name="Burns J.A."/>
            <person name="Paasch A."/>
            <person name="Narechania A."/>
            <person name="Kim E."/>
        </authorList>
    </citation>
    <scope>NUCLEOTIDE SEQUENCE [LARGE SCALE GENOMIC DNA]</scope>
    <source>
        <strain evidence="1 2">PLY_AMNH</strain>
    </source>
</reference>
<gene>
    <name evidence="1" type="ORF">CYMTET_14511</name>
</gene>
<accession>A0AAE0GFY3</accession>
<dbReference type="Proteomes" id="UP001190700">
    <property type="component" value="Unassembled WGS sequence"/>
</dbReference>
<name>A0AAE0GFY3_9CHLO</name>
<proteinExistence type="predicted"/>
<organism evidence="1 2">
    <name type="scientific">Cymbomonas tetramitiformis</name>
    <dbReference type="NCBI Taxonomy" id="36881"/>
    <lineage>
        <taxon>Eukaryota</taxon>
        <taxon>Viridiplantae</taxon>
        <taxon>Chlorophyta</taxon>
        <taxon>Pyramimonadophyceae</taxon>
        <taxon>Pyramimonadales</taxon>
        <taxon>Pyramimonadaceae</taxon>
        <taxon>Cymbomonas</taxon>
    </lineage>
</organism>
<dbReference type="EMBL" id="LGRX02006081">
    <property type="protein sequence ID" value="KAK3277484.1"/>
    <property type="molecule type" value="Genomic_DNA"/>
</dbReference>